<evidence type="ECO:0000256" key="1">
    <source>
        <dbReference type="ARBA" id="ARBA00005323"/>
    </source>
</evidence>
<accession>A0A853FBY1</accession>
<dbReference type="GO" id="GO:0036088">
    <property type="term" value="P:D-serine catabolic process"/>
    <property type="evidence" value="ECO:0007669"/>
    <property type="project" value="TreeGrafter"/>
</dbReference>
<gene>
    <name evidence="4" type="ORF">H0A68_10380</name>
</gene>
<keyword evidence="2" id="KW-0456">Lyase</keyword>
<dbReference type="Gene3D" id="2.40.37.20">
    <property type="entry name" value="D-serine dehydratase-like domain"/>
    <property type="match status" value="1"/>
</dbReference>
<dbReference type="SUPFAM" id="SSF51419">
    <property type="entry name" value="PLP-binding barrel"/>
    <property type="match status" value="1"/>
</dbReference>
<dbReference type="Gene3D" id="3.20.20.10">
    <property type="entry name" value="Alanine racemase"/>
    <property type="match status" value="1"/>
</dbReference>
<dbReference type="InterPro" id="IPR026956">
    <property type="entry name" value="D-ser_dehydrat-like_dom"/>
</dbReference>
<dbReference type="PANTHER" id="PTHR28004:SF2">
    <property type="entry name" value="D-SERINE DEHYDRATASE"/>
    <property type="match status" value="1"/>
</dbReference>
<comment type="similarity">
    <text evidence="1">Belongs to the DSD1 family.</text>
</comment>
<dbReference type="InterPro" id="IPR042208">
    <property type="entry name" value="D-ser_dehydrat-like_sf"/>
</dbReference>
<keyword evidence="5" id="KW-1185">Reference proteome</keyword>
<dbReference type="EMBL" id="JACCEW010000003">
    <property type="protein sequence ID" value="NYT37278.1"/>
    <property type="molecule type" value="Genomic_DNA"/>
</dbReference>
<dbReference type="InterPro" id="IPR029066">
    <property type="entry name" value="PLP-binding_barrel"/>
</dbReference>
<comment type="caution">
    <text evidence="4">The sequence shown here is derived from an EMBL/GenBank/DDBJ whole genome shotgun (WGS) entry which is preliminary data.</text>
</comment>
<reference evidence="4 5" key="1">
    <citation type="submission" date="2020-07" db="EMBL/GenBank/DDBJ databases">
        <title>Taxonomic revisions and descriptions of new bacterial species based on genomic comparisons in the high-G+C-content subgroup of the family Alcaligenaceae.</title>
        <authorList>
            <person name="Szabo A."/>
            <person name="Felfoldi T."/>
        </authorList>
    </citation>
    <scope>NUCLEOTIDE SEQUENCE [LARGE SCALE GENOMIC DNA]</scope>
    <source>
        <strain evidence="4 5">DSM 25264</strain>
    </source>
</reference>
<dbReference type="InterPro" id="IPR001608">
    <property type="entry name" value="Ala_racemase_N"/>
</dbReference>
<evidence type="ECO:0000313" key="5">
    <source>
        <dbReference type="Proteomes" id="UP000580517"/>
    </source>
</evidence>
<dbReference type="AlphaFoldDB" id="A0A853FBY1"/>
<sequence>MSSLPANIGDAFHDIDTPALVVDLDAFEKNLKTMADFVRKKGLRLRPHAKTHRCADIALKQIQLGAVGQCCQKVGEAEALIKAGVRNIIITNQIVSEAKLVRLAHLARQADIALCFDDRKQVDMASRIAAAQGVELGALVEVDVGMKRCGVAPGVPACELAAYIEAAPALRFRGLQAYQGAAQHLRTYEARKAAVEHAAQQVQSTVDLLSENGISCEIVAGAGTGTYPFESAAGPWNELQAGSYIFMDAEYGAIEGADGGPYSDFNHSLFVLASVMSVAAVPGRAILDAGLKSFSVEKGMPKVHGLRDATVIGASDEHAVLVMDTAHGARNLALGDKVMLIPGHCDPTVSLHECIVGVRNGRVESTWRIDRDGSSR</sequence>
<organism evidence="4 5">
    <name type="scientific">Allopusillimonas soli</name>
    <dbReference type="NCBI Taxonomy" id="659016"/>
    <lineage>
        <taxon>Bacteria</taxon>
        <taxon>Pseudomonadati</taxon>
        <taxon>Pseudomonadota</taxon>
        <taxon>Betaproteobacteria</taxon>
        <taxon>Burkholderiales</taxon>
        <taxon>Alcaligenaceae</taxon>
        <taxon>Allopusillimonas</taxon>
    </lineage>
</organism>
<proteinExistence type="inferred from homology"/>
<dbReference type="Proteomes" id="UP000580517">
    <property type="component" value="Unassembled WGS sequence"/>
</dbReference>
<dbReference type="OrthoDB" id="9772497at2"/>
<feature type="domain" description="D-serine dehydratase-like" evidence="3">
    <location>
        <begin position="268"/>
        <end position="359"/>
    </location>
</feature>
<dbReference type="CDD" id="cd06819">
    <property type="entry name" value="PLPDE_III_LS_D-TA"/>
    <property type="match status" value="1"/>
</dbReference>
<dbReference type="SMART" id="SM01119">
    <property type="entry name" value="D-ser_dehydrat"/>
    <property type="match status" value="1"/>
</dbReference>
<dbReference type="Pfam" id="PF14031">
    <property type="entry name" value="D-ser_dehydrat"/>
    <property type="match status" value="1"/>
</dbReference>
<evidence type="ECO:0000259" key="3">
    <source>
        <dbReference type="SMART" id="SM01119"/>
    </source>
</evidence>
<dbReference type="InterPro" id="IPR051466">
    <property type="entry name" value="D-amino_acid_metab_enzyme"/>
</dbReference>
<evidence type="ECO:0000313" key="4">
    <source>
        <dbReference type="EMBL" id="NYT37278.1"/>
    </source>
</evidence>
<name>A0A853FBY1_9BURK</name>
<dbReference type="PANTHER" id="PTHR28004">
    <property type="entry name" value="ZGC:162816-RELATED"/>
    <property type="match status" value="1"/>
</dbReference>
<protein>
    <submittedName>
        <fullName evidence="4">DSD1 family PLP-dependent enzyme</fullName>
    </submittedName>
</protein>
<dbReference type="Pfam" id="PF01168">
    <property type="entry name" value="Ala_racemase_N"/>
    <property type="match status" value="1"/>
</dbReference>
<dbReference type="GO" id="GO:0008721">
    <property type="term" value="F:D-serine ammonia-lyase activity"/>
    <property type="evidence" value="ECO:0007669"/>
    <property type="project" value="TreeGrafter"/>
</dbReference>
<dbReference type="RefSeq" id="WP_129969565.1">
    <property type="nucleotide sequence ID" value="NZ_JACCEW010000003.1"/>
</dbReference>
<evidence type="ECO:0000256" key="2">
    <source>
        <dbReference type="ARBA" id="ARBA00023239"/>
    </source>
</evidence>